<dbReference type="PIRSF" id="PIRSF004553">
    <property type="entry name" value="CHP00095"/>
    <property type="match status" value="1"/>
</dbReference>
<dbReference type="EMBL" id="CP036276">
    <property type="protein sequence ID" value="QDU42494.1"/>
    <property type="molecule type" value="Genomic_DNA"/>
</dbReference>
<dbReference type="GO" id="GO:0003676">
    <property type="term" value="F:nucleic acid binding"/>
    <property type="evidence" value="ECO:0007669"/>
    <property type="project" value="InterPro"/>
</dbReference>
<evidence type="ECO:0000313" key="3">
    <source>
        <dbReference type="EMBL" id="QDU42494.1"/>
    </source>
</evidence>
<dbReference type="PROSITE" id="PS00092">
    <property type="entry name" value="N6_MTASE"/>
    <property type="match status" value="1"/>
</dbReference>
<evidence type="ECO:0000256" key="2">
    <source>
        <dbReference type="ARBA" id="ARBA00022679"/>
    </source>
</evidence>
<dbReference type="PANTHER" id="PTHR43542:SF1">
    <property type="entry name" value="METHYLTRANSFERASE"/>
    <property type="match status" value="1"/>
</dbReference>
<sequence>MRIISGKYRRRKLLANPGQTTRPIIDRVKVALFDRLEEKLQGAAVADIFAGTGSFGLEALSRGGRLAVFIEQDHRAWELLKQNVESLKAEEETLCWRTNALRSSFKPKGLNDWSPYDIVFFDPPYRFMEGADETSEPYKALTRLARADVTADDALLVIRTGGKAEFAVPPEWTLQECLKPSSMALHFYVKTTDPPAPGTAQE</sequence>
<keyword evidence="2 3" id="KW-0808">Transferase</keyword>
<keyword evidence="4" id="KW-1185">Reference proteome</keyword>
<dbReference type="KEGG" id="sdyn:Mal52_09570"/>
<protein>
    <submittedName>
        <fullName evidence="3">Ribosomal RNA small subunit methyltransferase D</fullName>
        <ecNumber evidence="3">2.1.1.171</ecNumber>
    </submittedName>
</protein>
<dbReference type="Pfam" id="PF03602">
    <property type="entry name" value="Cons_hypoth95"/>
    <property type="match status" value="1"/>
</dbReference>
<dbReference type="CDD" id="cd02440">
    <property type="entry name" value="AdoMet_MTases"/>
    <property type="match status" value="1"/>
</dbReference>
<evidence type="ECO:0000256" key="1">
    <source>
        <dbReference type="ARBA" id="ARBA00022603"/>
    </source>
</evidence>
<gene>
    <name evidence="3" type="primary">rsmD</name>
    <name evidence="3" type="ORF">Mal52_09570</name>
</gene>
<dbReference type="RefSeq" id="WP_145374537.1">
    <property type="nucleotide sequence ID" value="NZ_CP036276.1"/>
</dbReference>
<dbReference type="InterPro" id="IPR004398">
    <property type="entry name" value="RNA_MeTrfase_RsmD"/>
</dbReference>
<dbReference type="PANTHER" id="PTHR43542">
    <property type="entry name" value="METHYLTRANSFERASE"/>
    <property type="match status" value="1"/>
</dbReference>
<dbReference type="SUPFAM" id="SSF53335">
    <property type="entry name" value="S-adenosyl-L-methionine-dependent methyltransferases"/>
    <property type="match status" value="1"/>
</dbReference>
<evidence type="ECO:0000313" key="4">
    <source>
        <dbReference type="Proteomes" id="UP000319383"/>
    </source>
</evidence>
<dbReference type="GO" id="GO:0052913">
    <property type="term" value="F:16S rRNA (guanine(966)-N(2))-methyltransferase activity"/>
    <property type="evidence" value="ECO:0007669"/>
    <property type="project" value="UniProtKB-EC"/>
</dbReference>
<dbReference type="InterPro" id="IPR029063">
    <property type="entry name" value="SAM-dependent_MTases_sf"/>
</dbReference>
<dbReference type="Gene3D" id="3.40.50.150">
    <property type="entry name" value="Vaccinia Virus protein VP39"/>
    <property type="match status" value="1"/>
</dbReference>
<dbReference type="NCBIfam" id="TIGR00095">
    <property type="entry name" value="16S rRNA (guanine(966)-N(2))-methyltransferase RsmD"/>
    <property type="match status" value="1"/>
</dbReference>
<organism evidence="3 4">
    <name type="scientific">Symmachiella dynata</name>
    <dbReference type="NCBI Taxonomy" id="2527995"/>
    <lineage>
        <taxon>Bacteria</taxon>
        <taxon>Pseudomonadati</taxon>
        <taxon>Planctomycetota</taxon>
        <taxon>Planctomycetia</taxon>
        <taxon>Planctomycetales</taxon>
        <taxon>Planctomycetaceae</taxon>
        <taxon>Symmachiella</taxon>
    </lineage>
</organism>
<reference evidence="3 4" key="1">
    <citation type="submission" date="2019-02" db="EMBL/GenBank/DDBJ databases">
        <title>Deep-cultivation of Planctomycetes and their phenomic and genomic characterization uncovers novel biology.</title>
        <authorList>
            <person name="Wiegand S."/>
            <person name="Jogler M."/>
            <person name="Boedeker C."/>
            <person name="Pinto D."/>
            <person name="Vollmers J."/>
            <person name="Rivas-Marin E."/>
            <person name="Kohn T."/>
            <person name="Peeters S.H."/>
            <person name="Heuer A."/>
            <person name="Rast P."/>
            <person name="Oberbeckmann S."/>
            <person name="Bunk B."/>
            <person name="Jeske O."/>
            <person name="Meyerdierks A."/>
            <person name="Storesund J.E."/>
            <person name="Kallscheuer N."/>
            <person name="Luecker S."/>
            <person name="Lage O.M."/>
            <person name="Pohl T."/>
            <person name="Merkel B.J."/>
            <person name="Hornburger P."/>
            <person name="Mueller R.-W."/>
            <person name="Bruemmer F."/>
            <person name="Labrenz M."/>
            <person name="Spormann A.M."/>
            <person name="Op den Camp H."/>
            <person name="Overmann J."/>
            <person name="Amann R."/>
            <person name="Jetten M.S.M."/>
            <person name="Mascher T."/>
            <person name="Medema M.H."/>
            <person name="Devos D.P."/>
            <person name="Kaster A.-K."/>
            <person name="Ovreas L."/>
            <person name="Rohde M."/>
            <person name="Galperin M.Y."/>
            <person name="Jogler C."/>
        </authorList>
    </citation>
    <scope>NUCLEOTIDE SEQUENCE [LARGE SCALE GENOMIC DNA]</scope>
    <source>
        <strain evidence="3 4">Mal52</strain>
    </source>
</reference>
<name>A0A517ZJ26_9PLAN</name>
<dbReference type="EC" id="2.1.1.171" evidence="3"/>
<keyword evidence="1 3" id="KW-0489">Methyltransferase</keyword>
<dbReference type="InterPro" id="IPR002052">
    <property type="entry name" value="DNA_methylase_N6_adenine_CS"/>
</dbReference>
<accession>A0A517ZJ26</accession>
<proteinExistence type="predicted"/>
<dbReference type="AlphaFoldDB" id="A0A517ZJ26"/>
<dbReference type="Proteomes" id="UP000319383">
    <property type="component" value="Chromosome"/>
</dbReference>